<evidence type="ECO:0000256" key="5">
    <source>
        <dbReference type="ARBA" id="ARBA00023136"/>
    </source>
</evidence>
<organism evidence="8 9">
    <name type="scientific">Trichechus manatus latirostris</name>
    <name type="common">Florida manatee</name>
    <dbReference type="NCBI Taxonomy" id="127582"/>
    <lineage>
        <taxon>Eukaryota</taxon>
        <taxon>Metazoa</taxon>
        <taxon>Chordata</taxon>
        <taxon>Craniata</taxon>
        <taxon>Vertebrata</taxon>
        <taxon>Euteleostomi</taxon>
        <taxon>Mammalia</taxon>
        <taxon>Eutheria</taxon>
        <taxon>Afrotheria</taxon>
        <taxon>Sirenia</taxon>
        <taxon>Trichechidae</taxon>
        <taxon>Trichechus</taxon>
    </lineage>
</organism>
<dbReference type="GeneID" id="101345628"/>
<feature type="transmembrane region" description="Helical" evidence="6">
    <location>
        <begin position="76"/>
        <end position="92"/>
    </location>
</feature>
<comment type="subcellular location">
    <subcellularLocation>
        <location evidence="1">Membrane</location>
        <topology evidence="1">Multi-pass membrane protein</topology>
    </subcellularLocation>
</comment>
<accession>A0A2Y9R7W1</accession>
<feature type="domain" description="Ammonium transporter AmtB-like" evidence="7">
    <location>
        <begin position="34"/>
        <end position="377"/>
    </location>
</feature>
<name>A0A2Y9R7W1_TRIMA</name>
<dbReference type="GO" id="GO:0005886">
    <property type="term" value="C:plasma membrane"/>
    <property type="evidence" value="ECO:0007669"/>
    <property type="project" value="InterPro"/>
</dbReference>
<comment type="similarity">
    <text evidence="2">Belongs to the ammonium transporter (TC 2.A.49) family. Rh subfamily.</text>
</comment>
<dbReference type="Gene3D" id="1.10.3430.10">
    <property type="entry name" value="Ammonium transporter AmtB like domains"/>
    <property type="match status" value="1"/>
</dbReference>
<evidence type="ECO:0000313" key="9">
    <source>
        <dbReference type="RefSeq" id="XP_023587864.1"/>
    </source>
</evidence>
<evidence type="ECO:0000256" key="4">
    <source>
        <dbReference type="ARBA" id="ARBA00022989"/>
    </source>
</evidence>
<dbReference type="PANTHER" id="PTHR11730:SF43">
    <property type="entry name" value="BLOOD GROUP RH(CE) POLYPEPTIDE-RELATED"/>
    <property type="match status" value="1"/>
</dbReference>
<feature type="transmembrane region" description="Helical" evidence="6">
    <location>
        <begin position="228"/>
        <end position="249"/>
    </location>
</feature>
<evidence type="ECO:0000256" key="1">
    <source>
        <dbReference type="ARBA" id="ARBA00004141"/>
    </source>
</evidence>
<keyword evidence="3 6" id="KW-0812">Transmembrane</keyword>
<sequence length="402" mass="43771">MGSEFSPSVRACLPLCALVLETAFVLIFCFFTSYNDSANNQTLTQNSQVFQDITIMAALGLGFLTSSFPKNSWSSVAFNLFILAIGVQWAVLLDGFLNKFSSGKIVIELSSIQLATMSAMSVLISVGAVLGKTNLLQLMMMALVEVTAFSVMMMVDNHTSMMHIHVFAAYFGLAVAWCLSSSQPKEKQREVKTAKGPDLFAMLGTLFLWIFWPNFNSALLSIENKRKAVFNTYYALAVSSVTATSVSAAAHPEGKISMTHIHSAVLAGGVAVGASCHLISSPWPAMLVGLLAGLISVGGAKCLPVGFHRMLMVHYAFGLPGLLGEITYITLMALQASQNQDTTNCYQIFLNMGILSFVMIMSLASGFLTGSILRLQIWKAPGVNKYYYDQDFWKFPHLADEF</sequence>
<reference evidence="9" key="1">
    <citation type="submission" date="2025-08" db="UniProtKB">
        <authorList>
            <consortium name="RefSeq"/>
        </authorList>
    </citation>
    <scope>IDENTIFICATION</scope>
</reference>
<feature type="transmembrane region" description="Helical" evidence="6">
    <location>
        <begin position="12"/>
        <end position="34"/>
    </location>
</feature>
<feature type="transmembrane region" description="Helical" evidence="6">
    <location>
        <begin position="348"/>
        <end position="369"/>
    </location>
</feature>
<dbReference type="InterPro" id="IPR002229">
    <property type="entry name" value="RhesusRHD"/>
</dbReference>
<dbReference type="RefSeq" id="XP_023587864.1">
    <property type="nucleotide sequence ID" value="XM_023732096.1"/>
</dbReference>
<evidence type="ECO:0000313" key="8">
    <source>
        <dbReference type="Proteomes" id="UP000248480"/>
    </source>
</evidence>
<dbReference type="GO" id="GO:0008519">
    <property type="term" value="F:ammonium channel activity"/>
    <property type="evidence" value="ECO:0007669"/>
    <property type="project" value="InterPro"/>
</dbReference>
<dbReference type="InterPro" id="IPR024041">
    <property type="entry name" value="NH4_transpt_AmtB-like_dom"/>
</dbReference>
<keyword evidence="5 6" id="KW-0472">Membrane</keyword>
<dbReference type="PRINTS" id="PR00342">
    <property type="entry name" value="RHESUSRHD"/>
</dbReference>
<dbReference type="AlphaFoldDB" id="A0A2Y9R7W1"/>
<keyword evidence="4 6" id="KW-1133">Transmembrane helix</keyword>
<keyword evidence="8" id="KW-1185">Reference proteome</keyword>
<evidence type="ECO:0000256" key="2">
    <source>
        <dbReference type="ARBA" id="ARBA00011036"/>
    </source>
</evidence>
<protein>
    <submittedName>
        <fullName evidence="9">RH-like protein isoform X2</fullName>
    </submittedName>
</protein>
<gene>
    <name evidence="9" type="primary">LOC101345628</name>
</gene>
<feature type="transmembrane region" description="Helical" evidence="6">
    <location>
        <begin position="112"/>
        <end position="131"/>
    </location>
</feature>
<dbReference type="FunFam" id="1.10.3430.10:FF:000009">
    <property type="entry name" value="Blood group Rh(D) polypeptide"/>
    <property type="match status" value="1"/>
</dbReference>
<feature type="transmembrane region" description="Helical" evidence="6">
    <location>
        <begin position="46"/>
        <end position="64"/>
    </location>
</feature>
<feature type="transmembrane region" description="Helical" evidence="6">
    <location>
        <begin position="199"/>
        <end position="222"/>
    </location>
</feature>
<feature type="transmembrane region" description="Helical" evidence="6">
    <location>
        <begin position="286"/>
        <end position="303"/>
    </location>
</feature>
<dbReference type="InterPro" id="IPR029020">
    <property type="entry name" value="Ammonium/urea_transptr"/>
</dbReference>
<feature type="transmembrane region" description="Helical" evidence="6">
    <location>
        <begin position="161"/>
        <end position="179"/>
    </location>
</feature>
<evidence type="ECO:0000256" key="6">
    <source>
        <dbReference type="SAM" id="Phobius"/>
    </source>
</evidence>
<proteinExistence type="inferred from homology"/>
<evidence type="ECO:0000256" key="3">
    <source>
        <dbReference type="ARBA" id="ARBA00022692"/>
    </source>
</evidence>
<feature type="transmembrane region" description="Helical" evidence="6">
    <location>
        <begin position="315"/>
        <end position="336"/>
    </location>
</feature>
<dbReference type="GO" id="GO:0097272">
    <property type="term" value="P:ammonium homeostasis"/>
    <property type="evidence" value="ECO:0007669"/>
    <property type="project" value="TreeGrafter"/>
</dbReference>
<dbReference type="Proteomes" id="UP000248480">
    <property type="component" value="Unplaced"/>
</dbReference>
<dbReference type="Pfam" id="PF00909">
    <property type="entry name" value="Ammonium_transp"/>
    <property type="match status" value="1"/>
</dbReference>
<dbReference type="PANTHER" id="PTHR11730">
    <property type="entry name" value="AMMONIUM TRANSPORTER"/>
    <property type="match status" value="1"/>
</dbReference>
<evidence type="ECO:0000259" key="7">
    <source>
        <dbReference type="Pfam" id="PF00909"/>
    </source>
</evidence>
<dbReference type="SUPFAM" id="SSF111352">
    <property type="entry name" value="Ammonium transporter"/>
    <property type="match status" value="1"/>
</dbReference>